<dbReference type="Pfam" id="PF02892">
    <property type="entry name" value="zf-BED"/>
    <property type="match status" value="1"/>
</dbReference>
<dbReference type="InterPro" id="IPR003656">
    <property type="entry name" value="Znf_BED"/>
</dbReference>
<keyword evidence="7" id="KW-1185">Reference proteome</keyword>
<keyword evidence="2" id="KW-0863">Zinc-finger</keyword>
<gene>
    <name evidence="6" type="ORF">JG688_00015204</name>
</gene>
<evidence type="ECO:0000256" key="2">
    <source>
        <dbReference type="ARBA" id="ARBA00022771"/>
    </source>
</evidence>
<reference evidence="6" key="1">
    <citation type="submission" date="2021-01" db="EMBL/GenBank/DDBJ databases">
        <title>Phytophthora aleatoria, a newly-described species from Pinus radiata is distinct from Phytophthora cactorum isolates based on comparative genomics.</title>
        <authorList>
            <person name="Mcdougal R."/>
            <person name="Panda P."/>
            <person name="Williams N."/>
            <person name="Studholme D.J."/>
        </authorList>
    </citation>
    <scope>NUCLEOTIDE SEQUENCE</scope>
    <source>
        <strain evidence="6">NZFS 4037</strain>
    </source>
</reference>
<feature type="compositionally biased region" description="Low complexity" evidence="4">
    <location>
        <begin position="53"/>
        <end position="71"/>
    </location>
</feature>
<organism evidence="6 7">
    <name type="scientific">Phytophthora aleatoria</name>
    <dbReference type="NCBI Taxonomy" id="2496075"/>
    <lineage>
        <taxon>Eukaryota</taxon>
        <taxon>Sar</taxon>
        <taxon>Stramenopiles</taxon>
        <taxon>Oomycota</taxon>
        <taxon>Peronosporomycetes</taxon>
        <taxon>Peronosporales</taxon>
        <taxon>Peronosporaceae</taxon>
        <taxon>Phytophthora</taxon>
    </lineage>
</organism>
<keyword evidence="1" id="KW-0479">Metal-binding</keyword>
<evidence type="ECO:0000256" key="1">
    <source>
        <dbReference type="ARBA" id="ARBA00022723"/>
    </source>
</evidence>
<keyword evidence="3" id="KW-0862">Zinc</keyword>
<feature type="domain" description="BED-type" evidence="5">
    <location>
        <begin position="8"/>
        <end position="48"/>
    </location>
</feature>
<sequence>MPINKDIYTYFYETLGQGQYRCKWCGSERKQLVGTGYSNLITHLAHKHEGFKTSSQQHSPATTTPSSTSGSFPKRCPIVSWGYDGSSSATCNSPRLTTS</sequence>
<dbReference type="GO" id="GO:0008270">
    <property type="term" value="F:zinc ion binding"/>
    <property type="evidence" value="ECO:0007669"/>
    <property type="project" value="UniProtKB-KW"/>
</dbReference>
<dbReference type="AlphaFoldDB" id="A0A8J5I6A0"/>
<evidence type="ECO:0000313" key="6">
    <source>
        <dbReference type="EMBL" id="KAG6948192.1"/>
    </source>
</evidence>
<protein>
    <recommendedName>
        <fullName evidence="5">BED-type domain-containing protein</fullName>
    </recommendedName>
</protein>
<evidence type="ECO:0000256" key="3">
    <source>
        <dbReference type="ARBA" id="ARBA00022833"/>
    </source>
</evidence>
<name>A0A8J5I6A0_9STRA</name>
<comment type="caution">
    <text evidence="6">The sequence shown here is derived from an EMBL/GenBank/DDBJ whole genome shotgun (WGS) entry which is preliminary data.</text>
</comment>
<accession>A0A8J5I6A0</accession>
<dbReference type="Proteomes" id="UP000709295">
    <property type="component" value="Unassembled WGS sequence"/>
</dbReference>
<dbReference type="GO" id="GO:0003677">
    <property type="term" value="F:DNA binding"/>
    <property type="evidence" value="ECO:0007669"/>
    <property type="project" value="InterPro"/>
</dbReference>
<proteinExistence type="predicted"/>
<evidence type="ECO:0000256" key="4">
    <source>
        <dbReference type="SAM" id="MobiDB-lite"/>
    </source>
</evidence>
<evidence type="ECO:0000259" key="5">
    <source>
        <dbReference type="Pfam" id="PF02892"/>
    </source>
</evidence>
<evidence type="ECO:0000313" key="7">
    <source>
        <dbReference type="Proteomes" id="UP000709295"/>
    </source>
</evidence>
<feature type="region of interest" description="Disordered" evidence="4">
    <location>
        <begin position="49"/>
        <end position="73"/>
    </location>
</feature>
<dbReference type="EMBL" id="JAENGY010001595">
    <property type="protein sequence ID" value="KAG6948192.1"/>
    <property type="molecule type" value="Genomic_DNA"/>
</dbReference>